<feature type="repeat" description="WD" evidence="3">
    <location>
        <begin position="1125"/>
        <end position="1157"/>
    </location>
</feature>
<dbReference type="InterPro" id="IPR001680">
    <property type="entry name" value="WD40_rpt"/>
</dbReference>
<dbReference type="InterPro" id="IPR050349">
    <property type="entry name" value="WD_LIS1/nudF_dynein_reg"/>
</dbReference>
<dbReference type="InterPro" id="IPR020472">
    <property type="entry name" value="WD40_PAC1"/>
</dbReference>
<dbReference type="PROSITE" id="PS50082">
    <property type="entry name" value="WD_REPEATS_2"/>
    <property type="match status" value="6"/>
</dbReference>
<comment type="caution">
    <text evidence="5">The sequence shown here is derived from an EMBL/GenBank/DDBJ whole genome shotgun (WGS) entry which is preliminary data.</text>
</comment>
<protein>
    <submittedName>
        <fullName evidence="5">WD40 repeat protein</fullName>
    </submittedName>
</protein>
<dbReference type="Gene3D" id="2.130.10.10">
    <property type="entry name" value="YVTN repeat-like/Quinoprotein amine dehydrogenase"/>
    <property type="match status" value="4"/>
</dbReference>
<evidence type="ECO:0000313" key="5">
    <source>
        <dbReference type="EMBL" id="MDR7275375.1"/>
    </source>
</evidence>
<reference evidence="5" key="1">
    <citation type="submission" date="2023-07" db="EMBL/GenBank/DDBJ databases">
        <title>Sequencing the genomes of 1000 actinobacteria strains.</title>
        <authorList>
            <person name="Klenk H.-P."/>
        </authorList>
    </citation>
    <scope>NUCLEOTIDE SEQUENCE</scope>
    <source>
        <strain evidence="5">DSM 44707</strain>
    </source>
</reference>
<dbReference type="PROSITE" id="PS50294">
    <property type="entry name" value="WD_REPEATS_REGION"/>
    <property type="match status" value="3"/>
</dbReference>
<feature type="repeat" description="WD" evidence="3">
    <location>
        <begin position="1095"/>
        <end position="1116"/>
    </location>
</feature>
<dbReference type="SUPFAM" id="SSF50978">
    <property type="entry name" value="WD40 repeat-like"/>
    <property type="match status" value="1"/>
</dbReference>
<dbReference type="PRINTS" id="PR00320">
    <property type="entry name" value="GPROTEINBRPT"/>
</dbReference>
<feature type="repeat" description="WD" evidence="3">
    <location>
        <begin position="745"/>
        <end position="775"/>
    </location>
</feature>
<dbReference type="SUPFAM" id="SSF50998">
    <property type="entry name" value="Quinoprotein alcohol dehydrogenase-like"/>
    <property type="match status" value="1"/>
</dbReference>
<evidence type="ECO:0000256" key="3">
    <source>
        <dbReference type="PROSITE-ProRule" id="PRU00221"/>
    </source>
</evidence>
<keyword evidence="2" id="KW-0677">Repeat</keyword>
<name>A0AAE3YKY9_9ACTN</name>
<feature type="repeat" description="WD" evidence="3">
    <location>
        <begin position="836"/>
        <end position="869"/>
    </location>
</feature>
<accession>A0AAE3YKY9</accession>
<organism evidence="5 6">
    <name type="scientific">Catenuloplanes atrovinosus</name>
    <dbReference type="NCBI Taxonomy" id="137266"/>
    <lineage>
        <taxon>Bacteria</taxon>
        <taxon>Bacillati</taxon>
        <taxon>Actinomycetota</taxon>
        <taxon>Actinomycetes</taxon>
        <taxon>Micromonosporales</taxon>
        <taxon>Micromonosporaceae</taxon>
        <taxon>Catenuloplanes</taxon>
    </lineage>
</organism>
<dbReference type="InterPro" id="IPR036322">
    <property type="entry name" value="WD40_repeat_dom_sf"/>
</dbReference>
<dbReference type="Proteomes" id="UP001183643">
    <property type="component" value="Unassembled WGS sequence"/>
</dbReference>
<evidence type="ECO:0000259" key="4">
    <source>
        <dbReference type="SMART" id="SM00530"/>
    </source>
</evidence>
<dbReference type="InterPro" id="IPR049052">
    <property type="entry name" value="nSTAND1"/>
</dbReference>
<dbReference type="SMART" id="SM00320">
    <property type="entry name" value="WD40"/>
    <property type="match status" value="9"/>
</dbReference>
<evidence type="ECO:0000256" key="1">
    <source>
        <dbReference type="ARBA" id="ARBA00022574"/>
    </source>
</evidence>
<dbReference type="EMBL" id="JAVDYB010000001">
    <property type="protein sequence ID" value="MDR7275375.1"/>
    <property type="molecule type" value="Genomic_DNA"/>
</dbReference>
<dbReference type="Pfam" id="PF20703">
    <property type="entry name" value="nSTAND1"/>
    <property type="match status" value="1"/>
</dbReference>
<sequence length="1232" mass="131266">MPRPERPLEGLGGPVEQLAAGLRELRERAGRPGYRQMAARVNYSVATLSAAASGRRLPTWEVTLAYVTACGGDREEWERRWREAERLTTAPAENPGVANGHCAPPYPGLAAFQPRDAELFFGRAALVGELTRRLRERRFLAVFGPSGVGKSSVVRAGLVPAAGGPAVVLTPGAHPMAELAVHLARHAGVACGGLLDELRADPARASLLVRQGMCGVPADVDLLVVVDQFEEAFATCADAAERADFVAALLAMCQAPDARARVVLATRADHFVRFTEHPALLAALTDAQLLIGGMSPAELREAVTGPAERCGARVEGALVATIVAEVTDRPGALPLAAHALRQAWHRRKGTIVTLSGYEVAGGMAGAVAHTAEEAYERLSVRERHVARQVLRRMVDVGEDGLITRRRLYRTELDAIGHAPAVVDTLAAARLVTTDRDTVEIAHEALIHAWPRLRGWVETDRAGLRLHRQLTEAATVWETLGRDDGALYRGVRLAMTAEAADAKIIDLTGTESAFLEASLALRDRETRQRRRRARRLLTALTAVLTLVLSLAAGAVASALRAESERSRATARELAAAARAERMTDPDLALLLALRAYRLHPDAETESVLRQATAHSRTVSTFASHDAEVRSIDVSGSQIASADADGVVKVWDTQRRTPPVTAPVSGRFVDFGPAGMLALTCYNPSLRASSVVLWRPGDTGPGRRLEPPAPAALSRVAYSEDGRWVAAVADDDRVYVWDTATDGGRTSIDYTGDVGGLAFGPDGRLAVASDDGTVRVWRAGTAAPPVLIRQAEETYPSSVAFSPDGRSIAVGGYEKVSVWSADGRSGPRIYLGPELWYTSVAFSPDGLRIAAGTAERTVRIWTMSDGTRPRVPHRADGGHGTALRGHHGTVRDLAFSPDGRRLISGSDDTTVRVWDTTAEPETMTLADAARISEDGSVVASSAGPGAISVFPVRTPGTATMLRGGPPGPLSLAVGPGGRGVATASPGSPRIHWWDTAGAGDPAVVDCGSDPATMNPDQLLLGADGRTLVTDCGDNEIRLWRSSEPHDPTVIRGDWPVAVDGAGGLMAVRVWPQDMVLWDPAADRLVRTLHARADQARFSPDGRLLALSGDDGTIRVWTVAEAADPVVLTGAVGRISAIAFSPDGRLIAAIGTDDVLRIWNTDGSGEPLTFDQPAGTQQVAFSADGRQLITLHGTHLRFTPCEVCGPVDEVLRLAQQRTTRDFTPGERTRYLHDPG</sequence>
<feature type="repeat" description="WD" evidence="3">
    <location>
        <begin position="881"/>
        <end position="922"/>
    </location>
</feature>
<dbReference type="InterPro" id="IPR015943">
    <property type="entry name" value="WD40/YVTN_repeat-like_dom_sf"/>
</dbReference>
<proteinExistence type="predicted"/>
<dbReference type="InterPro" id="IPR011047">
    <property type="entry name" value="Quinoprotein_ADH-like_sf"/>
</dbReference>
<dbReference type="Gene3D" id="3.40.50.300">
    <property type="entry name" value="P-loop containing nucleotide triphosphate hydrolases"/>
    <property type="match status" value="1"/>
</dbReference>
<evidence type="ECO:0000313" key="6">
    <source>
        <dbReference type="Proteomes" id="UP001183643"/>
    </source>
</evidence>
<dbReference type="InterPro" id="IPR001387">
    <property type="entry name" value="Cro/C1-type_HTH"/>
</dbReference>
<dbReference type="RefSeq" id="WP_310366264.1">
    <property type="nucleotide sequence ID" value="NZ_JAVDYB010000001.1"/>
</dbReference>
<dbReference type="InterPro" id="IPR027417">
    <property type="entry name" value="P-loop_NTPase"/>
</dbReference>
<evidence type="ECO:0000256" key="2">
    <source>
        <dbReference type="ARBA" id="ARBA00022737"/>
    </source>
</evidence>
<dbReference type="AlphaFoldDB" id="A0AAE3YKY9"/>
<feature type="repeat" description="WD" evidence="3">
    <location>
        <begin position="620"/>
        <end position="659"/>
    </location>
</feature>
<keyword evidence="1 3" id="KW-0853">WD repeat</keyword>
<keyword evidence="6" id="KW-1185">Reference proteome</keyword>
<dbReference type="Pfam" id="PF00400">
    <property type="entry name" value="WD40"/>
    <property type="match status" value="7"/>
</dbReference>
<dbReference type="SUPFAM" id="SSF52540">
    <property type="entry name" value="P-loop containing nucleoside triphosphate hydrolases"/>
    <property type="match status" value="1"/>
</dbReference>
<dbReference type="CDD" id="cd00200">
    <property type="entry name" value="WD40"/>
    <property type="match status" value="1"/>
</dbReference>
<feature type="domain" description="HTH cro/C1-type" evidence="4">
    <location>
        <begin position="21"/>
        <end position="77"/>
    </location>
</feature>
<dbReference type="CDD" id="cd00093">
    <property type="entry name" value="HTH_XRE"/>
    <property type="match status" value="1"/>
</dbReference>
<gene>
    <name evidence="5" type="ORF">J2S41_002153</name>
</gene>
<dbReference type="SMART" id="SM00530">
    <property type="entry name" value="HTH_XRE"/>
    <property type="match status" value="1"/>
</dbReference>
<dbReference type="PANTHER" id="PTHR44129">
    <property type="entry name" value="WD REPEAT-CONTAINING PROTEIN POP1"/>
    <property type="match status" value="1"/>
</dbReference>